<evidence type="ECO:0000256" key="14">
    <source>
        <dbReference type="ARBA" id="ARBA00023242"/>
    </source>
</evidence>
<dbReference type="GO" id="GO:0000724">
    <property type="term" value="P:double-strand break repair via homologous recombination"/>
    <property type="evidence" value="ECO:0007669"/>
    <property type="project" value="TreeGrafter"/>
</dbReference>
<evidence type="ECO:0000256" key="3">
    <source>
        <dbReference type="ARBA" id="ARBA00010258"/>
    </source>
</evidence>
<keyword evidence="13 15" id="KW-0234">DNA repair</keyword>
<dbReference type="GO" id="GO:0005634">
    <property type="term" value="C:nucleus"/>
    <property type="evidence" value="ECO:0007669"/>
    <property type="project" value="UniProtKB-SubCell"/>
</dbReference>
<gene>
    <name evidence="18" type="ORF">OHK93_004295</name>
</gene>
<dbReference type="InterPro" id="IPR013083">
    <property type="entry name" value="Znf_RING/FYVE/PHD"/>
</dbReference>
<comment type="similarity">
    <text evidence="3 15">Belongs to the NSE1 family.</text>
</comment>
<evidence type="ECO:0000256" key="7">
    <source>
        <dbReference type="ARBA" id="ARBA00022723"/>
    </source>
</evidence>
<evidence type="ECO:0000256" key="6">
    <source>
        <dbReference type="ARBA" id="ARBA00022679"/>
    </source>
</evidence>
<name>A0AA43TTD7_9LECA</name>
<dbReference type="GO" id="GO:0061630">
    <property type="term" value="F:ubiquitin protein ligase activity"/>
    <property type="evidence" value="ECO:0007669"/>
    <property type="project" value="UniProtKB-EC"/>
</dbReference>
<feature type="domain" description="Non-structural maintenance of chromosomes element 1 RING C4HC3-type" evidence="17">
    <location>
        <begin position="223"/>
        <end position="265"/>
    </location>
</feature>
<comment type="catalytic activity">
    <reaction evidence="1 15">
        <text>S-ubiquitinyl-[E2 ubiquitin-conjugating enzyme]-L-cysteine + [acceptor protein]-L-lysine = [E2 ubiquitin-conjugating enzyme]-L-cysteine + N(6)-ubiquitinyl-[acceptor protein]-L-lysine.</text>
        <dbReference type="EC" id="2.3.2.27"/>
    </reaction>
</comment>
<evidence type="ECO:0000313" key="18">
    <source>
        <dbReference type="EMBL" id="MDI1486105.1"/>
    </source>
</evidence>
<dbReference type="AlphaFoldDB" id="A0AA43TTD7"/>
<dbReference type="EMBL" id="JAPUFD010000002">
    <property type="protein sequence ID" value="MDI1486105.1"/>
    <property type="molecule type" value="Genomic_DNA"/>
</dbReference>
<dbReference type="Gene3D" id="3.30.40.10">
    <property type="entry name" value="Zinc/RING finger domain, C3HC4 (zinc finger)"/>
    <property type="match status" value="1"/>
</dbReference>
<proteinExistence type="inferred from homology"/>
<dbReference type="EC" id="2.3.2.27" evidence="4 15"/>
<feature type="region of interest" description="Disordered" evidence="16">
    <location>
        <begin position="280"/>
        <end position="321"/>
    </location>
</feature>
<keyword evidence="6 15" id="KW-0808">Transferase</keyword>
<evidence type="ECO:0000256" key="15">
    <source>
        <dbReference type="RuleBase" id="RU368018"/>
    </source>
</evidence>
<dbReference type="Proteomes" id="UP001161017">
    <property type="component" value="Unassembled WGS sequence"/>
</dbReference>
<evidence type="ECO:0000256" key="8">
    <source>
        <dbReference type="ARBA" id="ARBA00022763"/>
    </source>
</evidence>
<dbReference type="Gene3D" id="1.10.10.10">
    <property type="entry name" value="Winged helix-like DNA-binding domain superfamily/Winged helix DNA-binding domain"/>
    <property type="match status" value="1"/>
</dbReference>
<dbReference type="Gene3D" id="3.90.1150.220">
    <property type="match status" value="1"/>
</dbReference>
<keyword evidence="12 15" id="KW-0233">DNA recombination</keyword>
<feature type="compositionally biased region" description="Acidic residues" evidence="16">
    <location>
        <begin position="309"/>
        <end position="321"/>
    </location>
</feature>
<evidence type="ECO:0000256" key="13">
    <source>
        <dbReference type="ARBA" id="ARBA00023204"/>
    </source>
</evidence>
<evidence type="ECO:0000256" key="9">
    <source>
        <dbReference type="ARBA" id="ARBA00022771"/>
    </source>
</evidence>
<evidence type="ECO:0000256" key="4">
    <source>
        <dbReference type="ARBA" id="ARBA00012483"/>
    </source>
</evidence>
<evidence type="ECO:0000256" key="2">
    <source>
        <dbReference type="ARBA" id="ARBA00004123"/>
    </source>
</evidence>
<evidence type="ECO:0000256" key="5">
    <source>
        <dbReference type="ARBA" id="ARBA00019422"/>
    </source>
</evidence>
<keyword evidence="14 15" id="KW-0539">Nucleus</keyword>
<sequence>MADLDSPDYNNSHRAFLQAFIARSTLTFDQAKPILAAILGAQERREYLLGDVTEADFINYVTAANNAISSYDLEIRSTFHQTTRQRVYALVNSTSDPLTQLATIHSADEISYLKRLLDAIFETYNTRRHEVMAIKSIQATNLAKVQNTRREEEDAETQGSAGQSLTLMQAEKMLKALVDEGWFEKSQKGFFSLAPRALMELRGWLLETYNDEEGDGEVRIKQCYACKEILTTGQRCADRDCPCRLHDICTQRFFATQTARKCPNCKKDWTGQDYVGERAAVNMKEPTKRRSTTGASSRRESTAVTNGDDRDEASAEDDDDG</sequence>
<evidence type="ECO:0000256" key="1">
    <source>
        <dbReference type="ARBA" id="ARBA00000900"/>
    </source>
</evidence>
<dbReference type="InterPro" id="IPR036388">
    <property type="entry name" value="WH-like_DNA-bd_sf"/>
</dbReference>
<keyword evidence="19" id="KW-1185">Reference proteome</keyword>
<reference evidence="18" key="1">
    <citation type="journal article" date="2023" name="Genome Biol. Evol.">
        <title>First Whole Genome Sequence and Flow Cytometry Genome Size Data for the Lichen-Forming Fungus Ramalina farinacea (Ascomycota).</title>
        <authorList>
            <person name="Llewellyn T."/>
            <person name="Mian S."/>
            <person name="Hill R."/>
            <person name="Leitch I.J."/>
            <person name="Gaya E."/>
        </authorList>
    </citation>
    <scope>NUCLEOTIDE SEQUENCE</scope>
    <source>
        <strain evidence="18">LIQ254RAFAR</strain>
    </source>
</reference>
<dbReference type="PANTHER" id="PTHR20973:SF0">
    <property type="entry name" value="NON-STRUCTURAL MAINTENANCE OF CHROMOSOMES ELEMENT 1 HOMOLOG"/>
    <property type="match status" value="1"/>
</dbReference>
<dbReference type="GO" id="GO:0030915">
    <property type="term" value="C:Smc5-Smc6 complex"/>
    <property type="evidence" value="ECO:0007669"/>
    <property type="project" value="UniProtKB-UniRule"/>
</dbReference>
<evidence type="ECO:0000259" key="17">
    <source>
        <dbReference type="Pfam" id="PF08746"/>
    </source>
</evidence>
<keyword evidence="8 15" id="KW-0227">DNA damage</keyword>
<dbReference type="InterPro" id="IPR011513">
    <property type="entry name" value="Nse1"/>
</dbReference>
<comment type="function">
    <text evidence="15">Acts in a DNA repair pathway for removal of UV-induced DNA damage that is distinct from classical nucleotide excision repair and in repair of ionizing radiation damage. Functions in homologous recombination repair of DNA double strand breaks and in recovery of stalled replication forks.</text>
</comment>
<dbReference type="GO" id="GO:0008270">
    <property type="term" value="F:zinc ion binding"/>
    <property type="evidence" value="ECO:0007669"/>
    <property type="project" value="UniProtKB-KW"/>
</dbReference>
<evidence type="ECO:0000256" key="11">
    <source>
        <dbReference type="ARBA" id="ARBA00022833"/>
    </source>
</evidence>
<comment type="subunit">
    <text evidence="15">Component of the Smc5-Smc6 complex.</text>
</comment>
<comment type="caution">
    <text evidence="18">The sequence shown here is derived from an EMBL/GenBank/DDBJ whole genome shotgun (WGS) entry which is preliminary data.</text>
</comment>
<dbReference type="CDD" id="cd16493">
    <property type="entry name" value="RING-CH-C4HC3_NSE1"/>
    <property type="match status" value="1"/>
</dbReference>
<dbReference type="PANTHER" id="PTHR20973">
    <property type="entry name" value="NON-SMC ELEMENT 1-RELATED"/>
    <property type="match status" value="1"/>
</dbReference>
<organism evidence="18 19">
    <name type="scientific">Ramalina farinacea</name>
    <dbReference type="NCBI Taxonomy" id="258253"/>
    <lineage>
        <taxon>Eukaryota</taxon>
        <taxon>Fungi</taxon>
        <taxon>Dikarya</taxon>
        <taxon>Ascomycota</taxon>
        <taxon>Pezizomycotina</taxon>
        <taxon>Lecanoromycetes</taxon>
        <taxon>OSLEUM clade</taxon>
        <taxon>Lecanoromycetidae</taxon>
        <taxon>Lecanorales</taxon>
        <taxon>Lecanorineae</taxon>
        <taxon>Ramalinaceae</taxon>
        <taxon>Ramalina</taxon>
    </lineage>
</organism>
<protein>
    <recommendedName>
        <fullName evidence="5 15">Non-structural maintenance of chromosomes element 1 homolog</fullName>
        <ecNumber evidence="4 15">2.3.2.27</ecNumber>
    </recommendedName>
</protein>
<keyword evidence="11 15" id="KW-0862">Zinc</keyword>
<evidence type="ECO:0000256" key="16">
    <source>
        <dbReference type="SAM" id="MobiDB-lite"/>
    </source>
</evidence>
<keyword evidence="9 15" id="KW-0863">Zinc-finger</keyword>
<dbReference type="Pfam" id="PF07574">
    <property type="entry name" value="SMC_Nse1"/>
    <property type="match status" value="1"/>
</dbReference>
<comment type="subcellular location">
    <subcellularLocation>
        <location evidence="2 15">Nucleus</location>
    </subcellularLocation>
</comment>
<dbReference type="InterPro" id="IPR014857">
    <property type="entry name" value="Nse1_RING_C4HC3-type"/>
</dbReference>
<evidence type="ECO:0000256" key="10">
    <source>
        <dbReference type="ARBA" id="ARBA00022786"/>
    </source>
</evidence>
<dbReference type="Pfam" id="PF08746">
    <property type="entry name" value="zf-RING-like"/>
    <property type="match status" value="1"/>
</dbReference>
<evidence type="ECO:0000256" key="12">
    <source>
        <dbReference type="ARBA" id="ARBA00023172"/>
    </source>
</evidence>
<accession>A0AA43TTD7</accession>
<keyword evidence="10 15" id="KW-0833">Ubl conjugation pathway</keyword>
<evidence type="ECO:0000313" key="19">
    <source>
        <dbReference type="Proteomes" id="UP001161017"/>
    </source>
</evidence>
<keyword evidence="7 15" id="KW-0479">Metal-binding</keyword>